<dbReference type="AlphaFoldDB" id="A0A4Y1ZYU6"/>
<keyword evidence="1" id="KW-0732">Signal</keyword>
<feature type="signal peptide" evidence="1">
    <location>
        <begin position="1"/>
        <end position="26"/>
    </location>
</feature>
<dbReference type="OrthoDB" id="6432997at2759"/>
<reference evidence="3 4" key="1">
    <citation type="journal article" date="2019" name="Sci. Rep.">
        <title>Orb-weaving spider Araneus ventricosus genome elucidates the spidroin gene catalogue.</title>
        <authorList>
            <person name="Kono N."/>
            <person name="Nakamura H."/>
            <person name="Ohtoshi R."/>
            <person name="Moran D.A.P."/>
            <person name="Shinohara A."/>
            <person name="Yoshida Y."/>
            <person name="Fujiwara M."/>
            <person name="Mori M."/>
            <person name="Tomita M."/>
            <person name="Arakawa K."/>
        </authorList>
    </citation>
    <scope>NUCLEOTIDE SEQUENCE [LARGE SCALE GENOMIC DNA]</scope>
</reference>
<comment type="caution">
    <text evidence="3">The sequence shown here is derived from an EMBL/GenBank/DDBJ whole genome shotgun (WGS) entry which is preliminary data.</text>
</comment>
<dbReference type="PROSITE" id="PS50225">
    <property type="entry name" value="SOCS"/>
    <property type="match status" value="1"/>
</dbReference>
<dbReference type="Proteomes" id="UP000499080">
    <property type="component" value="Unassembled WGS sequence"/>
</dbReference>
<dbReference type="GO" id="GO:0035556">
    <property type="term" value="P:intracellular signal transduction"/>
    <property type="evidence" value="ECO:0007669"/>
    <property type="project" value="InterPro"/>
</dbReference>
<dbReference type="InterPro" id="IPR001496">
    <property type="entry name" value="SOCS_box"/>
</dbReference>
<sequence length="123" mass="14446">MQMSPRRFYLMMQLVFIFFRRPTASASKCLALLWNSLPDAFFSFEEIEMALQAGLRSETIKDVYNFYSGAFGVFHERVEPRSLKHLCRPTVRRMLWKSGCWIPDGIRMTGVPRELQSFLNLEV</sequence>
<protein>
    <recommendedName>
        <fullName evidence="2">SOCS box domain-containing protein</fullName>
    </recommendedName>
</protein>
<dbReference type="SMART" id="SM00969">
    <property type="entry name" value="SOCS_box"/>
    <property type="match status" value="1"/>
</dbReference>
<feature type="chain" id="PRO_5021204397" description="SOCS box domain-containing protein" evidence="1">
    <location>
        <begin position="27"/>
        <end position="123"/>
    </location>
</feature>
<dbReference type="EMBL" id="BGPR01078992">
    <property type="protein sequence ID" value="GBL72570.1"/>
    <property type="molecule type" value="Genomic_DNA"/>
</dbReference>
<dbReference type="InterPro" id="IPR036036">
    <property type="entry name" value="SOCS_box-like_dom_sf"/>
</dbReference>
<evidence type="ECO:0000313" key="3">
    <source>
        <dbReference type="EMBL" id="GBL72570.1"/>
    </source>
</evidence>
<evidence type="ECO:0000259" key="2">
    <source>
        <dbReference type="PROSITE" id="PS50225"/>
    </source>
</evidence>
<organism evidence="3 4">
    <name type="scientific">Araneus ventricosus</name>
    <name type="common">Orbweaver spider</name>
    <name type="synonym">Epeira ventricosa</name>
    <dbReference type="NCBI Taxonomy" id="182803"/>
    <lineage>
        <taxon>Eukaryota</taxon>
        <taxon>Metazoa</taxon>
        <taxon>Ecdysozoa</taxon>
        <taxon>Arthropoda</taxon>
        <taxon>Chelicerata</taxon>
        <taxon>Arachnida</taxon>
        <taxon>Araneae</taxon>
        <taxon>Araneomorphae</taxon>
        <taxon>Entelegynae</taxon>
        <taxon>Araneoidea</taxon>
        <taxon>Araneidae</taxon>
        <taxon>Araneus</taxon>
    </lineage>
</organism>
<evidence type="ECO:0000256" key="1">
    <source>
        <dbReference type="SAM" id="SignalP"/>
    </source>
</evidence>
<dbReference type="SUPFAM" id="SSF158235">
    <property type="entry name" value="SOCS box-like"/>
    <property type="match status" value="1"/>
</dbReference>
<gene>
    <name evidence="3" type="ORF">AVEN_61501_1</name>
</gene>
<accession>A0A4Y1ZYU6</accession>
<feature type="domain" description="SOCS box" evidence="2">
    <location>
        <begin position="74"/>
        <end position="123"/>
    </location>
</feature>
<name>A0A4Y1ZYU6_ARAVE</name>
<dbReference type="Pfam" id="PF07525">
    <property type="entry name" value="SOCS_box"/>
    <property type="match status" value="1"/>
</dbReference>
<keyword evidence="4" id="KW-1185">Reference proteome</keyword>
<evidence type="ECO:0000313" key="4">
    <source>
        <dbReference type="Proteomes" id="UP000499080"/>
    </source>
</evidence>
<proteinExistence type="predicted"/>